<proteinExistence type="inferred from homology"/>
<evidence type="ECO:0000313" key="3">
    <source>
        <dbReference type="EMBL" id="PPQ97017.1"/>
    </source>
</evidence>
<evidence type="ECO:0000256" key="2">
    <source>
        <dbReference type="SAM" id="Phobius"/>
    </source>
</evidence>
<feature type="transmembrane region" description="Helical" evidence="2">
    <location>
        <begin position="49"/>
        <end position="67"/>
    </location>
</feature>
<organism evidence="3 4">
    <name type="scientific">Gymnopilus dilepis</name>
    <dbReference type="NCBI Taxonomy" id="231916"/>
    <lineage>
        <taxon>Eukaryota</taxon>
        <taxon>Fungi</taxon>
        <taxon>Dikarya</taxon>
        <taxon>Basidiomycota</taxon>
        <taxon>Agaricomycotina</taxon>
        <taxon>Agaricomycetes</taxon>
        <taxon>Agaricomycetidae</taxon>
        <taxon>Agaricales</taxon>
        <taxon>Agaricineae</taxon>
        <taxon>Hymenogastraceae</taxon>
        <taxon>Gymnopilus</taxon>
    </lineage>
</organism>
<accession>A0A409Y1X5</accession>
<comment type="similarity">
    <text evidence="1">Belongs to the ustYa family.</text>
</comment>
<comment type="caution">
    <text evidence="3">The sequence shown here is derived from an EMBL/GenBank/DDBJ whole genome shotgun (WGS) entry which is preliminary data.</text>
</comment>
<dbReference type="GO" id="GO:0043386">
    <property type="term" value="P:mycotoxin biosynthetic process"/>
    <property type="evidence" value="ECO:0007669"/>
    <property type="project" value="InterPro"/>
</dbReference>
<evidence type="ECO:0000313" key="4">
    <source>
        <dbReference type="Proteomes" id="UP000284706"/>
    </source>
</evidence>
<name>A0A409Y1X5_9AGAR</name>
<dbReference type="InterPro" id="IPR021765">
    <property type="entry name" value="UstYa-like"/>
</dbReference>
<dbReference type="Proteomes" id="UP000284706">
    <property type="component" value="Unassembled WGS sequence"/>
</dbReference>
<keyword evidence="2" id="KW-0812">Transmembrane</keyword>
<dbReference type="InParanoid" id="A0A409Y1X5"/>
<evidence type="ECO:0000256" key="1">
    <source>
        <dbReference type="ARBA" id="ARBA00035112"/>
    </source>
</evidence>
<protein>
    <submittedName>
        <fullName evidence="3">Uncharacterized protein</fullName>
    </submittedName>
</protein>
<dbReference type="Pfam" id="PF11807">
    <property type="entry name" value="UstYa"/>
    <property type="match status" value="1"/>
</dbReference>
<keyword evidence="2" id="KW-0472">Membrane</keyword>
<reference evidence="3 4" key="1">
    <citation type="journal article" date="2018" name="Evol. Lett.">
        <title>Horizontal gene cluster transfer increased hallucinogenic mushroom diversity.</title>
        <authorList>
            <person name="Reynolds H.T."/>
            <person name="Vijayakumar V."/>
            <person name="Gluck-Thaler E."/>
            <person name="Korotkin H.B."/>
            <person name="Matheny P.B."/>
            <person name="Slot J.C."/>
        </authorList>
    </citation>
    <scope>NUCLEOTIDE SEQUENCE [LARGE SCALE GENOMIC DNA]</scope>
    <source>
        <strain evidence="3 4">SRW20</strain>
    </source>
</reference>
<gene>
    <name evidence="3" type="ORF">CVT26_001122</name>
</gene>
<dbReference type="STRING" id="231916.A0A409Y1X5"/>
<keyword evidence="4" id="KW-1185">Reference proteome</keyword>
<keyword evidence="2" id="KW-1133">Transmembrane helix</keyword>
<dbReference type="AlphaFoldDB" id="A0A409Y1X5"/>
<sequence length="181" mass="21094">MDDEPEHHIQLISKRLYDVNDDEELYQPNRYERPSQGRTFCARITRREYLLLLIIVVQFLALCTSAVRRTITTIDREDALGLYSPAKEAVEYQVKVFTPGRSNKTIYQGLSIRLGERYTTIPRAQAVLLPNRTYPIRQEPGYYMAMLDVFHQLHCLVRAILPLRRGYTKGMGMGLRNPIDF</sequence>
<dbReference type="EMBL" id="NHYE01001299">
    <property type="protein sequence ID" value="PPQ97017.1"/>
    <property type="molecule type" value="Genomic_DNA"/>
</dbReference>